<evidence type="ECO:0000313" key="5">
    <source>
        <dbReference type="Proteomes" id="UP000053372"/>
    </source>
</evidence>
<keyword evidence="5" id="KW-1185">Reference proteome</keyword>
<evidence type="ECO:0000313" key="3">
    <source>
        <dbReference type="EMBL" id="KST64004.1"/>
    </source>
</evidence>
<proteinExistence type="predicted"/>
<name>A0A0V7ZHE2_9CYAN</name>
<evidence type="ECO:0000256" key="1">
    <source>
        <dbReference type="SAM" id="MobiDB-lite"/>
    </source>
</evidence>
<feature type="signal peptide" evidence="2">
    <location>
        <begin position="1"/>
        <end position="22"/>
    </location>
</feature>
<dbReference type="AlphaFoldDB" id="A0A0V7ZHE2"/>
<feature type="region of interest" description="Disordered" evidence="1">
    <location>
        <begin position="104"/>
        <end position="129"/>
    </location>
</feature>
<accession>A0A0V7ZHE2</accession>
<comment type="caution">
    <text evidence="3">The sequence shown here is derived from an EMBL/GenBank/DDBJ whole genome shotgun (WGS) entry which is preliminary data.</text>
</comment>
<reference evidence="3 5" key="1">
    <citation type="journal article" date="2015" name="Genome Announc.">
        <title>Draft Genome of the Euendolithic (true boring) Cyanobacterium Mastigocoleus testarum strain BC008.</title>
        <authorList>
            <person name="Guida B.S."/>
            <person name="Garcia-Pichel F."/>
        </authorList>
    </citation>
    <scope>NUCLEOTIDE SEQUENCE [LARGE SCALE GENOMIC DNA]</scope>
    <source>
        <strain evidence="3 5">BC008</strain>
    </source>
</reference>
<organism evidence="3 5">
    <name type="scientific">Mastigocoleus testarum BC008</name>
    <dbReference type="NCBI Taxonomy" id="371196"/>
    <lineage>
        <taxon>Bacteria</taxon>
        <taxon>Bacillati</taxon>
        <taxon>Cyanobacteriota</taxon>
        <taxon>Cyanophyceae</taxon>
        <taxon>Nostocales</taxon>
        <taxon>Hapalosiphonaceae</taxon>
        <taxon>Mastigocoleus</taxon>
    </lineage>
</organism>
<gene>
    <name evidence="3" type="ORF">BC008_40110</name>
    <name evidence="4" type="ORF">BC008_41085</name>
</gene>
<sequence>MFINRLTGVIFGALLAFNGLVANPKPTSASEDSGGNVSQSPIPQTANTGTSSFISPQSVNDIRRFINSTRNNRNIQRQRFNNRRRFSNDPSTPPRCNLRRFALGPAPSNENASSRSCSATAEIPVSPDSSELNELNTLLENSRAFLERVNQDIEGTRSRVNNRLW</sequence>
<dbReference type="EMBL" id="LMTZ01000129">
    <property type="protein sequence ID" value="KST64004.1"/>
    <property type="molecule type" value="Genomic_DNA"/>
</dbReference>
<feature type="region of interest" description="Disordered" evidence="1">
    <location>
        <begin position="26"/>
        <end position="55"/>
    </location>
</feature>
<feature type="chain" id="PRO_5007439105" evidence="2">
    <location>
        <begin position="23"/>
        <end position="165"/>
    </location>
</feature>
<evidence type="ECO:0000313" key="4">
    <source>
        <dbReference type="EMBL" id="KST64714.1"/>
    </source>
</evidence>
<feature type="compositionally biased region" description="Polar residues" evidence="1">
    <location>
        <begin position="108"/>
        <end position="119"/>
    </location>
</feature>
<evidence type="ECO:0000256" key="2">
    <source>
        <dbReference type="SAM" id="SignalP"/>
    </source>
</evidence>
<dbReference type="Proteomes" id="UP000053372">
    <property type="component" value="Unassembled WGS sequence"/>
</dbReference>
<protein>
    <submittedName>
        <fullName evidence="3">Uncharacterized protein</fullName>
    </submittedName>
</protein>
<dbReference type="EMBL" id="LMTZ01000118">
    <property type="protein sequence ID" value="KST64714.1"/>
    <property type="molecule type" value="Genomic_DNA"/>
</dbReference>
<dbReference type="RefSeq" id="WP_058184149.1">
    <property type="nucleotide sequence ID" value="NZ_LMTZ01000118.1"/>
</dbReference>
<keyword evidence="2" id="KW-0732">Signal</keyword>